<dbReference type="Proteomes" id="UP000000963">
    <property type="component" value="Segment"/>
</dbReference>
<name>Q853U3_BPMOM</name>
<organism evidence="1 2">
    <name type="scientific">Mycobacterium phage Omega</name>
    <name type="common">Mycobacteriophage Omega</name>
    <dbReference type="NCBI Taxonomy" id="2907835"/>
    <lineage>
        <taxon>Viruses</taxon>
        <taxon>Duplodnaviria</taxon>
        <taxon>Heunggongvirae</taxon>
        <taxon>Uroviricota</taxon>
        <taxon>Caudoviricetes</taxon>
        <taxon>Omegavirus</taxon>
        <taxon>Omegavirus omega</taxon>
    </lineage>
</organism>
<evidence type="ECO:0000313" key="2">
    <source>
        <dbReference type="Proteomes" id="UP000000963"/>
    </source>
</evidence>
<keyword evidence="2" id="KW-1185">Reference proteome</keyword>
<evidence type="ECO:0000313" key="1">
    <source>
        <dbReference type="EMBL" id="AAN12865.1"/>
    </source>
</evidence>
<accession>Q853U3</accession>
<sequence length="49" mass="5658">MSVTWRIVAKELSSSQLEAWLENYRATLNPNRFIRDKAEAFAAELSSRT</sequence>
<dbReference type="EMBL" id="AY129338">
    <property type="protein sequence ID" value="AAN12865.1"/>
    <property type="molecule type" value="Genomic_DNA"/>
</dbReference>
<protein>
    <submittedName>
        <fullName evidence="1">Uncharacterized protein</fullName>
    </submittedName>
</protein>
<dbReference type="KEGG" id="vg:1259986"/>
<organismHost>
    <name type="scientific">Mycolicibacterium smegmatis</name>
    <name type="common">Mycobacterium smegmatis</name>
    <dbReference type="NCBI Taxonomy" id="1772"/>
</organismHost>
<proteinExistence type="predicted"/>
<dbReference type="RefSeq" id="NP_818524.1">
    <property type="nucleotide sequence ID" value="NC_004688.1"/>
</dbReference>
<reference evidence="1 2" key="1">
    <citation type="journal article" date="2003" name="Cell">
        <title>Origins of highly mosaic mycobacteriophage genomes.</title>
        <authorList>
            <person name="Pedulla M.L."/>
            <person name="Ford M.E."/>
            <person name="Houtz J.M."/>
            <person name="Karthikeyan T."/>
            <person name="Wadsworth C."/>
            <person name="Lewis J.A."/>
            <person name="Jacobs-Sera D."/>
            <person name="Falbo J."/>
            <person name="Gross J."/>
            <person name="Pannunzio N.R."/>
            <person name="Brucker W."/>
            <person name="Kumar V."/>
            <person name="Kandasamy J."/>
            <person name="Keenan L."/>
            <person name="Bardarov S."/>
            <person name="Kriakov J."/>
            <person name="Lawrence J.G."/>
            <person name="Jacobs W.R. Jr."/>
            <person name="Hendrix R.W."/>
            <person name="Hatfull G.F."/>
        </authorList>
    </citation>
    <scope>NUCLEOTIDE SEQUENCE</scope>
</reference>
<gene>
    <name evidence="1" type="primary">224</name>
    <name evidence="1" type="ORF">PBI_OMEGA_224</name>
</gene>